<dbReference type="CDD" id="cd00088">
    <property type="entry name" value="HPT"/>
    <property type="match status" value="1"/>
</dbReference>
<dbReference type="InterPro" id="IPR036097">
    <property type="entry name" value="HisK_dim/P_sf"/>
</dbReference>
<organism evidence="18 19">
    <name type="scientific">Pelosinus baikalensis</name>
    <dbReference type="NCBI Taxonomy" id="2892015"/>
    <lineage>
        <taxon>Bacteria</taxon>
        <taxon>Bacillati</taxon>
        <taxon>Bacillota</taxon>
        <taxon>Negativicutes</taxon>
        <taxon>Selenomonadales</taxon>
        <taxon>Sporomusaceae</taxon>
        <taxon>Pelosinus</taxon>
    </lineage>
</organism>
<evidence type="ECO:0000313" key="18">
    <source>
        <dbReference type="EMBL" id="MCC5468266.1"/>
    </source>
</evidence>
<proteinExistence type="predicted"/>
<keyword evidence="11" id="KW-0067">ATP-binding</keyword>
<comment type="subcellular location">
    <subcellularLocation>
        <location evidence="2">Cytoplasm</location>
    </subcellularLocation>
</comment>
<feature type="domain" description="CheW-like" evidence="16">
    <location>
        <begin position="536"/>
        <end position="667"/>
    </location>
</feature>
<evidence type="ECO:0000256" key="2">
    <source>
        <dbReference type="ARBA" id="ARBA00004496"/>
    </source>
</evidence>
<dbReference type="SUPFAM" id="SSF55874">
    <property type="entry name" value="ATPase domain of HSP90 chaperone/DNA topoisomerase II/histidine kinase"/>
    <property type="match status" value="1"/>
</dbReference>
<dbReference type="InterPro" id="IPR003594">
    <property type="entry name" value="HATPase_dom"/>
</dbReference>
<feature type="domain" description="HPt" evidence="17">
    <location>
        <begin position="3"/>
        <end position="109"/>
    </location>
</feature>
<dbReference type="PRINTS" id="PR00344">
    <property type="entry name" value="BCTRLSENSOR"/>
</dbReference>
<dbReference type="Pfam" id="PF02518">
    <property type="entry name" value="HATPase_c"/>
    <property type="match status" value="1"/>
</dbReference>
<evidence type="ECO:0000256" key="4">
    <source>
        <dbReference type="ARBA" id="ARBA00021495"/>
    </source>
</evidence>
<dbReference type="InterPro" id="IPR002545">
    <property type="entry name" value="CheW-lke_dom"/>
</dbReference>
<dbReference type="InterPro" id="IPR008207">
    <property type="entry name" value="Sig_transdc_His_kin_Hpt_dom"/>
</dbReference>
<comment type="caution">
    <text evidence="18">The sequence shown here is derived from an EMBL/GenBank/DDBJ whole genome shotgun (WGS) entry which is preliminary data.</text>
</comment>
<gene>
    <name evidence="18" type="ORF">LMF89_23290</name>
</gene>
<evidence type="ECO:0000256" key="13">
    <source>
        <dbReference type="ARBA" id="ARBA00035100"/>
    </source>
</evidence>
<dbReference type="SUPFAM" id="SSF47384">
    <property type="entry name" value="Homodimeric domain of signal transducing histidine kinase"/>
    <property type="match status" value="1"/>
</dbReference>
<dbReference type="Pfam" id="PF01584">
    <property type="entry name" value="CheW"/>
    <property type="match status" value="1"/>
</dbReference>
<dbReference type="SMART" id="SM00260">
    <property type="entry name" value="CheW"/>
    <property type="match status" value="1"/>
</dbReference>
<dbReference type="EC" id="2.7.13.3" evidence="3"/>
<dbReference type="SUPFAM" id="SSF47226">
    <property type="entry name" value="Histidine-containing phosphotransfer domain, HPT domain"/>
    <property type="match status" value="1"/>
</dbReference>
<dbReference type="SMART" id="SM00073">
    <property type="entry name" value="HPT"/>
    <property type="match status" value="1"/>
</dbReference>
<dbReference type="Pfam" id="PF02895">
    <property type="entry name" value="H-kinase_dim"/>
    <property type="match status" value="1"/>
</dbReference>
<name>A0ABS8I061_9FIRM</name>
<dbReference type="InterPro" id="IPR010808">
    <property type="entry name" value="CheA_P2-bd"/>
</dbReference>
<feature type="modified residue" description="Phosphohistidine" evidence="14">
    <location>
        <position position="50"/>
    </location>
</feature>
<dbReference type="Proteomes" id="UP001165492">
    <property type="component" value="Unassembled WGS sequence"/>
</dbReference>
<keyword evidence="10" id="KW-0418">Kinase</keyword>
<dbReference type="InterPro" id="IPR036061">
    <property type="entry name" value="CheW-like_dom_sf"/>
</dbReference>
<evidence type="ECO:0000256" key="8">
    <source>
        <dbReference type="ARBA" id="ARBA00022679"/>
    </source>
</evidence>
<keyword evidence="19" id="KW-1185">Reference proteome</keyword>
<evidence type="ECO:0000256" key="9">
    <source>
        <dbReference type="ARBA" id="ARBA00022741"/>
    </source>
</evidence>
<dbReference type="SMART" id="SM01231">
    <property type="entry name" value="H-kinase_dim"/>
    <property type="match status" value="1"/>
</dbReference>
<keyword evidence="9" id="KW-0547">Nucleotide-binding</keyword>
<evidence type="ECO:0000256" key="10">
    <source>
        <dbReference type="ARBA" id="ARBA00022777"/>
    </source>
</evidence>
<dbReference type="RefSeq" id="WP_229537130.1">
    <property type="nucleotide sequence ID" value="NZ_JAJHJB010000055.1"/>
</dbReference>
<dbReference type="SUPFAM" id="SSF50341">
    <property type="entry name" value="CheW-like"/>
    <property type="match status" value="1"/>
</dbReference>
<protein>
    <recommendedName>
        <fullName evidence="4">Chemotaxis protein CheA</fullName>
        <ecNumber evidence="3">2.7.13.3</ecNumber>
    </recommendedName>
</protein>
<evidence type="ECO:0000259" key="17">
    <source>
        <dbReference type="PROSITE" id="PS50894"/>
    </source>
</evidence>
<dbReference type="CDD" id="cd16916">
    <property type="entry name" value="HATPase_CheA-like"/>
    <property type="match status" value="1"/>
</dbReference>
<dbReference type="Gene3D" id="2.30.30.40">
    <property type="entry name" value="SH3 Domains"/>
    <property type="match status" value="1"/>
</dbReference>
<evidence type="ECO:0000256" key="14">
    <source>
        <dbReference type="PROSITE-ProRule" id="PRU00110"/>
    </source>
</evidence>
<dbReference type="InterPro" id="IPR004358">
    <property type="entry name" value="Sig_transdc_His_kin-like_C"/>
</dbReference>
<comment type="catalytic activity">
    <reaction evidence="1">
        <text>ATP + protein L-histidine = ADP + protein N-phospho-L-histidine.</text>
        <dbReference type="EC" id="2.7.13.3"/>
    </reaction>
</comment>
<keyword evidence="7 14" id="KW-0597">Phosphoprotein</keyword>
<evidence type="ECO:0000313" key="19">
    <source>
        <dbReference type="Proteomes" id="UP001165492"/>
    </source>
</evidence>
<dbReference type="PROSITE" id="PS50851">
    <property type="entry name" value="CHEW"/>
    <property type="match status" value="1"/>
</dbReference>
<dbReference type="Gene3D" id="1.20.120.160">
    <property type="entry name" value="HPT domain"/>
    <property type="match status" value="1"/>
</dbReference>
<keyword evidence="12" id="KW-0902">Two-component regulatory system</keyword>
<evidence type="ECO:0000256" key="1">
    <source>
        <dbReference type="ARBA" id="ARBA00000085"/>
    </source>
</evidence>
<evidence type="ECO:0000256" key="6">
    <source>
        <dbReference type="ARBA" id="ARBA00022500"/>
    </source>
</evidence>
<dbReference type="SMART" id="SM00387">
    <property type="entry name" value="HATPase_c"/>
    <property type="match status" value="1"/>
</dbReference>
<feature type="domain" description="Histidine kinase" evidence="15">
    <location>
        <begin position="296"/>
        <end position="534"/>
    </location>
</feature>
<dbReference type="CDD" id="cd00731">
    <property type="entry name" value="CheA_reg"/>
    <property type="match status" value="1"/>
</dbReference>
<keyword evidence="5" id="KW-0963">Cytoplasm</keyword>
<dbReference type="InterPro" id="IPR036890">
    <property type="entry name" value="HATPase_C_sf"/>
</dbReference>
<keyword evidence="8" id="KW-0808">Transferase</keyword>
<evidence type="ECO:0000256" key="5">
    <source>
        <dbReference type="ARBA" id="ARBA00022490"/>
    </source>
</evidence>
<dbReference type="InterPro" id="IPR004105">
    <property type="entry name" value="CheA-like_dim"/>
</dbReference>
<evidence type="ECO:0000256" key="11">
    <source>
        <dbReference type="ARBA" id="ARBA00022840"/>
    </source>
</evidence>
<keyword evidence="6" id="KW-0145">Chemotaxis</keyword>
<dbReference type="InterPro" id="IPR005467">
    <property type="entry name" value="His_kinase_dom"/>
</dbReference>
<dbReference type="PROSITE" id="PS50109">
    <property type="entry name" value="HIS_KIN"/>
    <property type="match status" value="1"/>
</dbReference>
<dbReference type="Gene3D" id="3.30.565.10">
    <property type="entry name" value="Histidine kinase-like ATPase, C-terminal domain"/>
    <property type="match status" value="1"/>
</dbReference>
<dbReference type="InterPro" id="IPR051315">
    <property type="entry name" value="Bact_Chemotaxis_CheA"/>
</dbReference>
<dbReference type="PANTHER" id="PTHR43395:SF10">
    <property type="entry name" value="CHEMOTAXIS PROTEIN CHEA"/>
    <property type="match status" value="1"/>
</dbReference>
<sequence length="667" mass="74579">MDNDDSRVPMSDLFVFETNQMLEQLERLILDGEKSGGLKASINEVFRIMHTIKGSAAMMLFNDISYLAHSIEDVFYYLRENKPLLVDYSELTDLVLQAVDFIKDEVRKVENGGSPTGDCSEIKKKSGAFLLTLQVIDPALKDISLKSLEHEELQHDIDEKPVSEGQTKWEAVIFFDEDCGMENIRAFTLVHELEELAEDIAFFPKDILENDSTLEMIREAGFKVVFATVNPSARLEEFFAKTMFLKNFQLKKTINLEESIANSAVSDDSKPPSLQEISQRGESKHSFISVNVAKMDMLMDLVGELVIAEAMVTQNPELQGVTLDKFYKSVRQLRKITGELQDTVMSIRMVPLSATFHKMNRIVRDMVRQLDKQAELQIVGEHTEVDKNIIEHISDPLMHLIRNAVDHGIEPAEERIAQRKAAVGKIRLEAKSAGGDVWIIIKDDGGGLHREKILKKALERGLIQQADSLLTDKQVYSFILQPGFSTKDEVTEFSGRGVGMDVVSQNIEKVGGTISVDSVQGEGTTMSIRIPLTLAIIDGMKVKVGNSIYTIPIIAIKESFRLQDQNLITDAEKNEMVMIRGQCYPVLRLHDRFNVQQTTTDLREGIMVMVEVDGRSLCLFADSLLGQQQVVVKALPSYIKKIRGIAGCTMLGDGSVSLILDVAGLAY</sequence>
<dbReference type="PROSITE" id="PS50894">
    <property type="entry name" value="HPT"/>
    <property type="match status" value="1"/>
</dbReference>
<dbReference type="Gene3D" id="1.10.287.560">
    <property type="entry name" value="Histidine kinase CheA-like, homodimeric domain"/>
    <property type="match status" value="1"/>
</dbReference>
<comment type="function">
    <text evidence="13">Involved in the transmission of sensory signals from the chemoreceptors to the flagellar motors. CheA is autophosphorylated; it can transfer its phosphate group to either CheB or CheY.</text>
</comment>
<evidence type="ECO:0000259" key="16">
    <source>
        <dbReference type="PROSITE" id="PS50851"/>
    </source>
</evidence>
<dbReference type="InterPro" id="IPR035891">
    <property type="entry name" value="CheY-binding_CheA"/>
</dbReference>
<reference evidence="18" key="1">
    <citation type="submission" date="2021-11" db="EMBL/GenBank/DDBJ databases">
        <title>Description of a new species Pelosinus isolated from the bottom sediments of Lake Baikal.</title>
        <authorList>
            <person name="Zakharyuk A."/>
        </authorList>
    </citation>
    <scope>NUCLEOTIDE SEQUENCE</scope>
    <source>
        <strain evidence="18">Bkl1</strain>
    </source>
</reference>
<accession>A0ABS8I061</accession>
<dbReference type="SUPFAM" id="SSF55052">
    <property type="entry name" value="CheY-binding domain of CheA"/>
    <property type="match status" value="1"/>
</dbReference>
<dbReference type="Pfam" id="PF01627">
    <property type="entry name" value="Hpt"/>
    <property type="match status" value="1"/>
</dbReference>
<evidence type="ECO:0000259" key="15">
    <source>
        <dbReference type="PROSITE" id="PS50109"/>
    </source>
</evidence>
<dbReference type="EMBL" id="JAJHJB010000055">
    <property type="protein sequence ID" value="MCC5468266.1"/>
    <property type="molecule type" value="Genomic_DNA"/>
</dbReference>
<dbReference type="InterPro" id="IPR037006">
    <property type="entry name" value="CheA-like_homodim_sf"/>
</dbReference>
<evidence type="ECO:0000256" key="12">
    <source>
        <dbReference type="ARBA" id="ARBA00023012"/>
    </source>
</evidence>
<evidence type="ECO:0000256" key="3">
    <source>
        <dbReference type="ARBA" id="ARBA00012438"/>
    </source>
</evidence>
<dbReference type="InterPro" id="IPR036641">
    <property type="entry name" value="HPT_dom_sf"/>
</dbReference>
<dbReference type="Pfam" id="PF07194">
    <property type="entry name" value="P2"/>
    <property type="match status" value="1"/>
</dbReference>
<dbReference type="PANTHER" id="PTHR43395">
    <property type="entry name" value="SENSOR HISTIDINE KINASE CHEA"/>
    <property type="match status" value="1"/>
</dbReference>
<evidence type="ECO:0000256" key="7">
    <source>
        <dbReference type="ARBA" id="ARBA00022553"/>
    </source>
</evidence>